<name>A0A9N7V2W9_PLEPL</name>
<reference evidence="2" key="1">
    <citation type="submission" date="2020-03" db="EMBL/GenBank/DDBJ databases">
        <authorList>
            <person name="Weist P."/>
        </authorList>
    </citation>
    <scope>NUCLEOTIDE SEQUENCE</scope>
</reference>
<sequence>MWRDGGGPIPGNSGGGGGQPATERLAGSAPTGLLGDSSNPRGTPPTTLPLQILPTPRPAAMRLTVKTTAPVASQAPAPLLDLRLFLVPTSLCCTLPSVSSSIGQEPSPLHDFLRL</sequence>
<dbReference type="Proteomes" id="UP001153269">
    <property type="component" value="Unassembled WGS sequence"/>
</dbReference>
<dbReference type="AlphaFoldDB" id="A0A9N7V2W9"/>
<evidence type="ECO:0000313" key="2">
    <source>
        <dbReference type="EMBL" id="CAB1441836.1"/>
    </source>
</evidence>
<evidence type="ECO:0000313" key="3">
    <source>
        <dbReference type="Proteomes" id="UP001153269"/>
    </source>
</evidence>
<organism evidence="2 3">
    <name type="scientific">Pleuronectes platessa</name>
    <name type="common">European plaice</name>
    <dbReference type="NCBI Taxonomy" id="8262"/>
    <lineage>
        <taxon>Eukaryota</taxon>
        <taxon>Metazoa</taxon>
        <taxon>Chordata</taxon>
        <taxon>Craniata</taxon>
        <taxon>Vertebrata</taxon>
        <taxon>Euteleostomi</taxon>
        <taxon>Actinopterygii</taxon>
        <taxon>Neopterygii</taxon>
        <taxon>Teleostei</taxon>
        <taxon>Neoteleostei</taxon>
        <taxon>Acanthomorphata</taxon>
        <taxon>Carangaria</taxon>
        <taxon>Pleuronectiformes</taxon>
        <taxon>Pleuronectoidei</taxon>
        <taxon>Pleuronectidae</taxon>
        <taxon>Pleuronectes</taxon>
    </lineage>
</organism>
<dbReference type="EMBL" id="CADEAL010002724">
    <property type="protein sequence ID" value="CAB1441836.1"/>
    <property type="molecule type" value="Genomic_DNA"/>
</dbReference>
<protein>
    <submittedName>
        <fullName evidence="2">Uncharacterized protein</fullName>
    </submittedName>
</protein>
<gene>
    <name evidence="2" type="ORF">PLEPLA_LOCUS29563</name>
</gene>
<accession>A0A9N7V2W9</accession>
<feature type="compositionally biased region" description="Gly residues" evidence="1">
    <location>
        <begin position="1"/>
        <end position="19"/>
    </location>
</feature>
<keyword evidence="3" id="KW-1185">Reference proteome</keyword>
<feature type="region of interest" description="Disordered" evidence="1">
    <location>
        <begin position="1"/>
        <end position="53"/>
    </location>
</feature>
<comment type="caution">
    <text evidence="2">The sequence shown here is derived from an EMBL/GenBank/DDBJ whole genome shotgun (WGS) entry which is preliminary data.</text>
</comment>
<evidence type="ECO:0000256" key="1">
    <source>
        <dbReference type="SAM" id="MobiDB-lite"/>
    </source>
</evidence>
<proteinExistence type="predicted"/>